<dbReference type="HAMAP" id="MF_01676">
    <property type="entry name" value="AhpD"/>
    <property type="match status" value="1"/>
</dbReference>
<proteinExistence type="inferred from homology"/>
<dbReference type="EMBL" id="BARS01003588">
    <property type="protein sequence ID" value="GAF84475.1"/>
    <property type="molecule type" value="Genomic_DNA"/>
</dbReference>
<dbReference type="GO" id="GO:0045454">
    <property type="term" value="P:cell redox homeostasis"/>
    <property type="evidence" value="ECO:0007669"/>
    <property type="project" value="TreeGrafter"/>
</dbReference>
<dbReference type="InterPro" id="IPR004674">
    <property type="entry name" value="AhpD"/>
</dbReference>
<name>X0U7M1_9ZZZZ</name>
<dbReference type="GO" id="GO:0006979">
    <property type="term" value="P:response to oxidative stress"/>
    <property type="evidence" value="ECO:0007669"/>
    <property type="project" value="InterPro"/>
</dbReference>
<evidence type="ECO:0000259" key="6">
    <source>
        <dbReference type="Pfam" id="PF02627"/>
    </source>
</evidence>
<evidence type="ECO:0000256" key="1">
    <source>
        <dbReference type="ARBA" id="ARBA00022559"/>
    </source>
</evidence>
<keyword evidence="5" id="KW-0676">Redox-active center</keyword>
<dbReference type="GO" id="GO:0032843">
    <property type="term" value="F:hydroperoxide reductase activity"/>
    <property type="evidence" value="ECO:0007669"/>
    <property type="project" value="InterPro"/>
</dbReference>
<keyword evidence="4" id="KW-1015">Disulfide bond</keyword>
<evidence type="ECO:0000256" key="3">
    <source>
        <dbReference type="ARBA" id="ARBA00023002"/>
    </source>
</evidence>
<gene>
    <name evidence="7" type="ORF">S01H1_06956</name>
</gene>
<organism evidence="7">
    <name type="scientific">marine sediment metagenome</name>
    <dbReference type="NCBI Taxonomy" id="412755"/>
    <lineage>
        <taxon>unclassified sequences</taxon>
        <taxon>metagenomes</taxon>
        <taxon>ecological metagenomes</taxon>
    </lineage>
</organism>
<dbReference type="Gene3D" id="1.20.1290.10">
    <property type="entry name" value="AhpD-like"/>
    <property type="match status" value="1"/>
</dbReference>
<feature type="domain" description="Carboxymuconolactone decarboxylase-like" evidence="6">
    <location>
        <begin position="108"/>
        <end position="172"/>
    </location>
</feature>
<accession>X0U7M1</accession>
<dbReference type="NCBIfam" id="TIGR00778">
    <property type="entry name" value="ahpD_dom"/>
    <property type="match status" value="1"/>
</dbReference>
<keyword evidence="3" id="KW-0560">Oxidoreductase</keyword>
<dbReference type="SUPFAM" id="SSF69118">
    <property type="entry name" value="AhpD-like"/>
    <property type="match status" value="1"/>
</dbReference>
<evidence type="ECO:0000313" key="7">
    <source>
        <dbReference type="EMBL" id="GAF84475.1"/>
    </source>
</evidence>
<protein>
    <recommendedName>
        <fullName evidence="6">Carboxymuconolactone decarboxylase-like domain-containing protein</fullName>
    </recommendedName>
</protein>
<evidence type="ECO:0000256" key="4">
    <source>
        <dbReference type="ARBA" id="ARBA00023157"/>
    </source>
</evidence>
<dbReference type="PANTHER" id="PTHR33930:SF7">
    <property type="entry name" value="ALKYL HYDROPEROXIDE REDUCTASE AHPD"/>
    <property type="match status" value="1"/>
</dbReference>
<evidence type="ECO:0000256" key="5">
    <source>
        <dbReference type="ARBA" id="ARBA00023284"/>
    </source>
</evidence>
<evidence type="ECO:0000256" key="2">
    <source>
        <dbReference type="ARBA" id="ARBA00022862"/>
    </source>
</evidence>
<reference evidence="7" key="1">
    <citation type="journal article" date="2014" name="Front. Microbiol.">
        <title>High frequency of phylogenetically diverse reductive dehalogenase-homologous genes in deep subseafloor sedimentary metagenomes.</title>
        <authorList>
            <person name="Kawai M."/>
            <person name="Futagami T."/>
            <person name="Toyoda A."/>
            <person name="Takaki Y."/>
            <person name="Nishi S."/>
            <person name="Hori S."/>
            <person name="Arai W."/>
            <person name="Tsubouchi T."/>
            <person name="Morono Y."/>
            <person name="Uchiyama I."/>
            <person name="Ito T."/>
            <person name="Fujiyama A."/>
            <person name="Inagaki F."/>
            <person name="Takami H."/>
        </authorList>
    </citation>
    <scope>NUCLEOTIDE SEQUENCE</scope>
    <source>
        <strain evidence="7">Expedition CK06-06</strain>
    </source>
</reference>
<comment type="caution">
    <text evidence="7">The sequence shown here is derived from an EMBL/GenBank/DDBJ whole genome shotgun (WGS) entry which is preliminary data.</text>
</comment>
<dbReference type="InterPro" id="IPR004675">
    <property type="entry name" value="AhpD_core"/>
</dbReference>
<dbReference type="GO" id="GO:0015036">
    <property type="term" value="F:disulfide oxidoreductase activity"/>
    <property type="evidence" value="ECO:0007669"/>
    <property type="project" value="TreeGrafter"/>
</dbReference>
<dbReference type="GO" id="GO:0051920">
    <property type="term" value="F:peroxiredoxin activity"/>
    <property type="evidence" value="ECO:0007669"/>
    <property type="project" value="InterPro"/>
</dbReference>
<dbReference type="Pfam" id="PF02627">
    <property type="entry name" value="CMD"/>
    <property type="match status" value="1"/>
</dbReference>
<keyword evidence="2" id="KW-0049">Antioxidant</keyword>
<sequence length="181" mass="19577">MSIPTPALDTLRETLPDDLKDIRLNLSSVLTGEHLETSQSLGIALACGFFLRSDEFVSALQADLKHALGEGSEPIISDARAASGIMAMNTVYYRFRHMIGKESYSARPARLRMNRMNQPTTTKADFELMSLGCAALAGCEMCLKSHESSLLQLSLSEEACHDAVRIAAVVNATVVGIMNGD</sequence>
<dbReference type="AlphaFoldDB" id="X0U7M1"/>
<dbReference type="InterPro" id="IPR003779">
    <property type="entry name" value="CMD-like"/>
</dbReference>
<dbReference type="PANTHER" id="PTHR33930">
    <property type="entry name" value="ALKYL HYDROPEROXIDE REDUCTASE AHPD"/>
    <property type="match status" value="1"/>
</dbReference>
<keyword evidence="1" id="KW-0575">Peroxidase</keyword>
<dbReference type="InterPro" id="IPR029032">
    <property type="entry name" value="AhpD-like"/>
</dbReference>